<dbReference type="GO" id="GO:0006325">
    <property type="term" value="P:chromatin organization"/>
    <property type="evidence" value="ECO:0007669"/>
    <property type="project" value="UniProtKB-KW"/>
</dbReference>
<dbReference type="PANTHER" id="PTHR10333">
    <property type="entry name" value="INHIBITOR OF GROWTH PROTEIN"/>
    <property type="match status" value="1"/>
</dbReference>
<evidence type="ECO:0000256" key="1">
    <source>
        <dbReference type="ARBA" id="ARBA00022853"/>
    </source>
</evidence>
<dbReference type="AlphaFoldDB" id="A0A5J5ET50"/>
<evidence type="ECO:0000259" key="3">
    <source>
        <dbReference type="SMART" id="SM01408"/>
    </source>
</evidence>
<proteinExistence type="predicted"/>
<feature type="compositionally biased region" description="Basic and acidic residues" evidence="2">
    <location>
        <begin position="249"/>
        <end position="273"/>
    </location>
</feature>
<dbReference type="FunCoup" id="A0A5J5ET50">
    <property type="interactions" value="271"/>
</dbReference>
<accession>A0A5J5ET50</accession>
<gene>
    <name evidence="4" type="ORF">FN846DRAFT_954519</name>
</gene>
<evidence type="ECO:0000256" key="2">
    <source>
        <dbReference type="SAM" id="MobiDB-lite"/>
    </source>
</evidence>
<evidence type="ECO:0000313" key="5">
    <source>
        <dbReference type="Proteomes" id="UP000326924"/>
    </source>
</evidence>
<dbReference type="Gene3D" id="6.10.140.1740">
    <property type="match status" value="1"/>
</dbReference>
<dbReference type="OrthoDB" id="4173905at2759"/>
<dbReference type="InParanoid" id="A0A5J5ET50"/>
<protein>
    <recommendedName>
        <fullName evidence="3">Inhibitor of growth protein N-terminal histone-binding domain-containing protein</fullName>
    </recommendedName>
</protein>
<dbReference type="GO" id="GO:0006355">
    <property type="term" value="P:regulation of DNA-templated transcription"/>
    <property type="evidence" value="ECO:0007669"/>
    <property type="project" value="TreeGrafter"/>
</dbReference>
<dbReference type="GO" id="GO:0070210">
    <property type="term" value="C:Rpd3L-Expanded complex"/>
    <property type="evidence" value="ECO:0007669"/>
    <property type="project" value="TreeGrafter"/>
</dbReference>
<feature type="region of interest" description="Disordered" evidence="2">
    <location>
        <begin position="230"/>
        <end position="373"/>
    </location>
</feature>
<feature type="compositionally biased region" description="Basic and acidic residues" evidence="2">
    <location>
        <begin position="292"/>
        <end position="308"/>
    </location>
</feature>
<reference evidence="4 5" key="1">
    <citation type="submission" date="2019-09" db="EMBL/GenBank/DDBJ databases">
        <title>Draft genome of the ectomycorrhizal ascomycete Sphaerosporella brunnea.</title>
        <authorList>
            <consortium name="DOE Joint Genome Institute"/>
            <person name="Benucci G.M."/>
            <person name="Marozzi G."/>
            <person name="Antonielli L."/>
            <person name="Sanchez S."/>
            <person name="Marco P."/>
            <person name="Wang X."/>
            <person name="Falini L.B."/>
            <person name="Barry K."/>
            <person name="Haridas S."/>
            <person name="Lipzen A."/>
            <person name="Labutti K."/>
            <person name="Grigoriev I.V."/>
            <person name="Murat C."/>
            <person name="Martin F."/>
            <person name="Albertini E."/>
            <person name="Donnini D."/>
            <person name="Bonito G."/>
        </authorList>
    </citation>
    <scope>NUCLEOTIDE SEQUENCE [LARGE SCALE GENOMIC DNA]</scope>
    <source>
        <strain evidence="4 5">Sb_GMNB300</strain>
    </source>
</reference>
<feature type="compositionally biased region" description="Basic and acidic residues" evidence="2">
    <location>
        <begin position="336"/>
        <end position="345"/>
    </location>
</feature>
<dbReference type="PANTHER" id="PTHR10333:SF42">
    <property type="entry name" value="INHIBITOR OF GROWTH PROTEIN 5"/>
    <property type="match status" value="1"/>
</dbReference>
<dbReference type="EMBL" id="VXIS01000122">
    <property type="protein sequence ID" value="KAA8903097.1"/>
    <property type="molecule type" value="Genomic_DNA"/>
</dbReference>
<feature type="domain" description="Inhibitor of growth protein N-terminal histone-binding" evidence="3">
    <location>
        <begin position="58"/>
        <end position="218"/>
    </location>
</feature>
<name>A0A5J5ET50_9PEZI</name>
<dbReference type="Proteomes" id="UP000326924">
    <property type="component" value="Unassembled WGS sequence"/>
</dbReference>
<dbReference type="InterPro" id="IPR028651">
    <property type="entry name" value="ING_fam"/>
</dbReference>
<dbReference type="SMART" id="SM01408">
    <property type="entry name" value="ING"/>
    <property type="match status" value="1"/>
</dbReference>
<keyword evidence="1" id="KW-0156">Chromatin regulator</keyword>
<dbReference type="GO" id="GO:0033698">
    <property type="term" value="C:Rpd3L complex"/>
    <property type="evidence" value="ECO:0007669"/>
    <property type="project" value="TreeGrafter"/>
</dbReference>
<dbReference type="Pfam" id="PF12998">
    <property type="entry name" value="ING"/>
    <property type="match status" value="2"/>
</dbReference>
<comment type="caution">
    <text evidence="4">The sequence shown here is derived from an EMBL/GenBank/DDBJ whole genome shotgun (WGS) entry which is preliminary data.</text>
</comment>
<dbReference type="InterPro" id="IPR024610">
    <property type="entry name" value="ING_N_histone-binding"/>
</dbReference>
<sequence length="373" mass="41257">MATKPPIPASSSSTIVVQATARRQPIRQARTVRKPVPKTANGTETSAQHHAPAKFYPALKAFTDAVDALPSEIIRHFTLLREVDAKACLPEANLRNLIDAAERLPASDDPYAYDAAMEALKKLVGLRQRRDADPMFASNATPAALLAELEKLEAADAAPPEGNTVLGNPESRRARYHQIRAQISDLLVTQEEKIHVITTAVEALQKHLSRVEHAFAYVEVEIPAIYRQGNPEHWGYKEPMRRGTAAQIAREKERERREQEERAHQAQMERESNVRGTARGNAGKNSHSNHYSHQDDEVVKKKARKTGDNETLSSAKRIADQQAGAQNNSTKKRKAAPKDDKKESTNTKGTASPRAGTPVPKKAKNTAQRAPRR</sequence>
<evidence type="ECO:0000313" key="4">
    <source>
        <dbReference type="EMBL" id="KAA8903097.1"/>
    </source>
</evidence>
<keyword evidence="5" id="KW-1185">Reference proteome</keyword>
<organism evidence="4 5">
    <name type="scientific">Sphaerosporella brunnea</name>
    <dbReference type="NCBI Taxonomy" id="1250544"/>
    <lineage>
        <taxon>Eukaryota</taxon>
        <taxon>Fungi</taxon>
        <taxon>Dikarya</taxon>
        <taxon>Ascomycota</taxon>
        <taxon>Pezizomycotina</taxon>
        <taxon>Pezizomycetes</taxon>
        <taxon>Pezizales</taxon>
        <taxon>Pyronemataceae</taxon>
        <taxon>Sphaerosporella</taxon>
    </lineage>
</organism>